<evidence type="ECO:0000313" key="2">
    <source>
        <dbReference type="Proteomes" id="UP000237947"/>
    </source>
</evidence>
<gene>
    <name evidence="1" type="ORF">C5Q98_06385</name>
</gene>
<dbReference type="AlphaFoldDB" id="A0A2S0KP99"/>
<name>A0A2S0KP99_9FIRM</name>
<proteinExistence type="predicted"/>
<protein>
    <recommendedName>
        <fullName evidence="3">YolD-like family protein</fullName>
    </recommendedName>
</protein>
<reference evidence="2" key="1">
    <citation type="submission" date="2018-02" db="EMBL/GenBank/DDBJ databases">
        <authorList>
            <person name="Holder M.E."/>
            <person name="Ajami N.J."/>
            <person name="Petrosino J.F."/>
        </authorList>
    </citation>
    <scope>NUCLEOTIDE SEQUENCE [LARGE SCALE GENOMIC DNA]</scope>
    <source>
        <strain evidence="2">CCUG 47711</strain>
    </source>
</reference>
<accession>A0A2S0KP99</accession>
<dbReference type="Proteomes" id="UP000237947">
    <property type="component" value="Chromosome"/>
</dbReference>
<dbReference type="EMBL" id="CP027226">
    <property type="protein sequence ID" value="AVM42861.1"/>
    <property type="molecule type" value="Genomic_DNA"/>
</dbReference>
<sequence length="112" mass="12924">MINRQYLPFKSAKQYVDRGMAKWAGFFISEHSTALAKPDDSIDYSIEMSTEEILLLTTQAYINKLEVKLFTNLQRAPFLGFVIEIADDSFYFKSTDKVMLLNIDKILCLELV</sequence>
<evidence type="ECO:0000313" key="1">
    <source>
        <dbReference type="EMBL" id="AVM42861.1"/>
    </source>
</evidence>
<keyword evidence="2" id="KW-1185">Reference proteome</keyword>
<organism evidence="1 2">
    <name type="scientific">Fastidiosipila sanguinis</name>
    <dbReference type="NCBI Taxonomy" id="236753"/>
    <lineage>
        <taxon>Bacteria</taxon>
        <taxon>Bacillati</taxon>
        <taxon>Bacillota</taxon>
        <taxon>Clostridia</taxon>
        <taxon>Eubacteriales</taxon>
        <taxon>Oscillospiraceae</taxon>
        <taxon>Fastidiosipila</taxon>
    </lineage>
</organism>
<dbReference type="KEGG" id="fsa:C5Q98_06385"/>
<dbReference type="RefSeq" id="WP_106012810.1">
    <property type="nucleotide sequence ID" value="NZ_CP027226.1"/>
</dbReference>
<evidence type="ECO:0008006" key="3">
    <source>
        <dbReference type="Google" id="ProtNLM"/>
    </source>
</evidence>
<dbReference type="OrthoDB" id="1644322at2"/>